<reference evidence="2" key="1">
    <citation type="submission" date="2022-11" db="UniProtKB">
        <authorList>
            <consortium name="WormBaseParasite"/>
        </authorList>
    </citation>
    <scope>IDENTIFICATION</scope>
</reference>
<proteinExistence type="predicted"/>
<evidence type="ECO:0000313" key="1">
    <source>
        <dbReference type="Proteomes" id="UP000887579"/>
    </source>
</evidence>
<name>A0AC34FWS5_9BILA</name>
<dbReference type="Proteomes" id="UP000887579">
    <property type="component" value="Unplaced"/>
</dbReference>
<protein>
    <submittedName>
        <fullName evidence="2">Uncharacterized protein</fullName>
    </submittedName>
</protein>
<organism evidence="1 2">
    <name type="scientific">Panagrolaimus sp. ES5</name>
    <dbReference type="NCBI Taxonomy" id="591445"/>
    <lineage>
        <taxon>Eukaryota</taxon>
        <taxon>Metazoa</taxon>
        <taxon>Ecdysozoa</taxon>
        <taxon>Nematoda</taxon>
        <taxon>Chromadorea</taxon>
        <taxon>Rhabditida</taxon>
        <taxon>Tylenchina</taxon>
        <taxon>Panagrolaimomorpha</taxon>
        <taxon>Panagrolaimoidea</taxon>
        <taxon>Panagrolaimidae</taxon>
        <taxon>Panagrolaimus</taxon>
    </lineage>
</organism>
<sequence length="210" mass="24269">MERVTEKRPPVYEFHVNTLNVYILVAFVFTFAGKDNLEFGRLSWMSKEEKCDLLKSYQETIDNLRPILTFQDNLRALCSLKMTFGYVETPAIYEPDDDDFDDSDDDISYDDGDFEESHTPSCEIVIERTDIDKVVTSSNCEPPQPFEFSLTEYERESKGNAADNTFPKTTDSTEILKMLENLELQFAELKAENETLKESIEQILESKSVF</sequence>
<accession>A0AC34FWS5</accession>
<dbReference type="WBParaSite" id="ES5_v2.g21939.t1">
    <property type="protein sequence ID" value="ES5_v2.g21939.t1"/>
    <property type="gene ID" value="ES5_v2.g21939"/>
</dbReference>
<evidence type="ECO:0000313" key="2">
    <source>
        <dbReference type="WBParaSite" id="ES5_v2.g21939.t1"/>
    </source>
</evidence>